<dbReference type="PROSITE" id="PS50011">
    <property type="entry name" value="PROTEIN_KINASE_DOM"/>
    <property type="match status" value="1"/>
</dbReference>
<reference evidence="3" key="1">
    <citation type="submission" date="2017-05" db="EMBL/GenBank/DDBJ databases">
        <authorList>
            <person name="Song R."/>
            <person name="Chenine A.L."/>
            <person name="Ruprecht R.M."/>
        </authorList>
    </citation>
    <scope>NUCLEOTIDE SEQUENCE [LARGE SCALE GENOMIC DNA]</scope>
</reference>
<feature type="domain" description="Protein kinase" evidence="1">
    <location>
        <begin position="1"/>
        <end position="248"/>
    </location>
</feature>
<dbReference type="PANTHER" id="PTHR44167">
    <property type="entry name" value="OVARIAN-SPECIFIC SERINE/THREONINE-PROTEIN KINASE LOK-RELATED"/>
    <property type="match status" value="1"/>
</dbReference>
<dbReference type="GO" id="GO:0044773">
    <property type="term" value="P:mitotic DNA damage checkpoint signaling"/>
    <property type="evidence" value="ECO:0007669"/>
    <property type="project" value="TreeGrafter"/>
</dbReference>
<gene>
    <name evidence="2" type="ORF">ZT1E4_G11614</name>
</gene>
<dbReference type="CDD" id="cd00180">
    <property type="entry name" value="PKc"/>
    <property type="match status" value="1"/>
</dbReference>
<evidence type="ECO:0000313" key="3">
    <source>
        <dbReference type="Proteomes" id="UP000245764"/>
    </source>
</evidence>
<proteinExistence type="predicted"/>
<dbReference type="GO" id="GO:0005634">
    <property type="term" value="C:nucleus"/>
    <property type="evidence" value="ECO:0007669"/>
    <property type="project" value="TreeGrafter"/>
</dbReference>
<dbReference type="Proteomes" id="UP000245764">
    <property type="component" value="Chromosome 14"/>
</dbReference>
<dbReference type="EMBL" id="LT854266">
    <property type="protein sequence ID" value="SMR62301.1"/>
    <property type="molecule type" value="Genomic_DNA"/>
</dbReference>
<organism evidence="2 3">
    <name type="scientific">Zymoseptoria tritici ST99CH_1E4</name>
    <dbReference type="NCBI Taxonomy" id="1276532"/>
    <lineage>
        <taxon>Eukaryota</taxon>
        <taxon>Fungi</taxon>
        <taxon>Dikarya</taxon>
        <taxon>Ascomycota</taxon>
        <taxon>Pezizomycotina</taxon>
        <taxon>Dothideomycetes</taxon>
        <taxon>Dothideomycetidae</taxon>
        <taxon>Mycosphaerellales</taxon>
        <taxon>Mycosphaerellaceae</taxon>
        <taxon>Zymoseptoria</taxon>
    </lineage>
</organism>
<dbReference type="AlphaFoldDB" id="A0A2H1H8Z0"/>
<dbReference type="GO" id="GO:0005524">
    <property type="term" value="F:ATP binding"/>
    <property type="evidence" value="ECO:0007669"/>
    <property type="project" value="InterPro"/>
</dbReference>
<dbReference type="SUPFAM" id="SSF56112">
    <property type="entry name" value="Protein kinase-like (PK-like)"/>
    <property type="match status" value="1"/>
</dbReference>
<dbReference type="GO" id="GO:0004674">
    <property type="term" value="F:protein serine/threonine kinase activity"/>
    <property type="evidence" value="ECO:0007669"/>
    <property type="project" value="TreeGrafter"/>
</dbReference>
<dbReference type="SMART" id="SM00220">
    <property type="entry name" value="S_TKc"/>
    <property type="match status" value="1"/>
</dbReference>
<dbReference type="InterPro" id="IPR000719">
    <property type="entry name" value="Prot_kinase_dom"/>
</dbReference>
<name>A0A2H1H8Z0_ZYMTR</name>
<evidence type="ECO:0000259" key="1">
    <source>
        <dbReference type="PROSITE" id="PS50011"/>
    </source>
</evidence>
<evidence type="ECO:0000313" key="2">
    <source>
        <dbReference type="EMBL" id="SMR62301.1"/>
    </source>
</evidence>
<dbReference type="InterPro" id="IPR011009">
    <property type="entry name" value="Kinase-like_dom_sf"/>
</dbReference>
<dbReference type="Gene3D" id="1.10.510.10">
    <property type="entry name" value="Transferase(Phosphotransferase) domain 1"/>
    <property type="match status" value="1"/>
</dbReference>
<dbReference type="PANTHER" id="PTHR44167:SF30">
    <property type="entry name" value="PHOSPHORYLASE KINASE"/>
    <property type="match status" value="1"/>
</dbReference>
<sequence length="248" mass="27566">MLRSLNHPNISKLQDFVDPAPYFSNSAIRESYLVVVPAAKDCLDQAVRDLRSLLPPEVDSDKFRPFFAAQFLGQTADACAYLHQQGIMHRDLEPANVALQPVNPSISPQSHHSILGAPGSAQFQVYIGQAKRAASSENHMVGTITYLAPETMLLKDRPRPTSRAAAVPPYTSKVDIWALGLCCWQVLVGRTLTDNDQAMQVAREVVEEFGQNPSNRLWGVVAEMLVQDCRTRISAREILQRMDLDDQP</sequence>
<accession>A0A2H1H8Z0</accession>
<protein>
    <recommendedName>
        <fullName evidence="1">Protein kinase domain-containing protein</fullName>
    </recommendedName>
</protein>
<dbReference type="Pfam" id="PF00069">
    <property type="entry name" value="Pkinase"/>
    <property type="match status" value="1"/>
</dbReference>